<dbReference type="OrthoDB" id="3838338at2759"/>
<dbReference type="EC" id="2.3.2.27" evidence="4"/>
<dbReference type="InParanoid" id="S8DW91"/>
<feature type="region of interest" description="Disordered" evidence="13">
    <location>
        <begin position="568"/>
        <end position="651"/>
    </location>
</feature>
<evidence type="ECO:0000313" key="15">
    <source>
        <dbReference type="EMBL" id="EPS95448.1"/>
    </source>
</evidence>
<feature type="compositionally biased region" description="Pro residues" evidence="13">
    <location>
        <begin position="367"/>
        <end position="378"/>
    </location>
</feature>
<dbReference type="Pfam" id="PF23230">
    <property type="entry name" value="zf-C2H2_13"/>
    <property type="match status" value="1"/>
</dbReference>
<dbReference type="InterPro" id="IPR013083">
    <property type="entry name" value="Znf_RING/FYVE/PHD"/>
</dbReference>
<dbReference type="InterPro" id="IPR013087">
    <property type="entry name" value="Znf_C2H2_type"/>
</dbReference>
<keyword evidence="7" id="KW-0808">Transferase</keyword>
<feature type="region of interest" description="Disordered" evidence="13">
    <location>
        <begin position="327"/>
        <end position="425"/>
    </location>
</feature>
<protein>
    <recommendedName>
        <fullName evidence="4">RING-type E3 ubiquitin transferase</fullName>
        <ecNumber evidence="4">2.3.2.27</ecNumber>
    </recommendedName>
</protein>
<feature type="compositionally biased region" description="Basic and acidic residues" evidence="13">
    <location>
        <begin position="356"/>
        <end position="366"/>
    </location>
</feature>
<dbReference type="STRING" id="743788.S8DW91"/>
<evidence type="ECO:0000256" key="9">
    <source>
        <dbReference type="ARBA" id="ARBA00022771"/>
    </source>
</evidence>
<comment type="pathway">
    <text evidence="3">Protein modification; protein ubiquitination.</text>
</comment>
<dbReference type="PANTHER" id="PTHR22938">
    <property type="entry name" value="ZINC FINGER PROTEIN 598"/>
    <property type="match status" value="1"/>
</dbReference>
<keyword evidence="10" id="KW-0862">Zinc</keyword>
<evidence type="ECO:0000259" key="14">
    <source>
        <dbReference type="PROSITE" id="PS50089"/>
    </source>
</evidence>
<dbReference type="GO" id="GO:0072344">
    <property type="term" value="P:rescue of stalled ribosome"/>
    <property type="evidence" value="ECO:0007669"/>
    <property type="project" value="InterPro"/>
</dbReference>
<dbReference type="AlphaFoldDB" id="S8DW91"/>
<gene>
    <name evidence="15" type="ORF">FOMPIDRAFT_1054173</name>
</gene>
<keyword evidence="9 12" id="KW-0863">Zinc-finger</keyword>
<dbReference type="InterPro" id="IPR044288">
    <property type="entry name" value="ZNF598/HEL2"/>
</dbReference>
<dbReference type="Pfam" id="PF13920">
    <property type="entry name" value="zf-C3HC4_3"/>
    <property type="match status" value="1"/>
</dbReference>
<dbReference type="PROSITE" id="PS50089">
    <property type="entry name" value="ZF_RING_2"/>
    <property type="match status" value="1"/>
</dbReference>
<evidence type="ECO:0000256" key="7">
    <source>
        <dbReference type="ARBA" id="ARBA00022679"/>
    </source>
</evidence>
<feature type="compositionally biased region" description="Basic residues" evidence="13">
    <location>
        <begin position="1"/>
        <end position="18"/>
    </location>
</feature>
<dbReference type="SUPFAM" id="SSF57850">
    <property type="entry name" value="RING/U-box"/>
    <property type="match status" value="1"/>
</dbReference>
<feature type="compositionally biased region" description="Basic and acidic residues" evidence="13">
    <location>
        <begin position="37"/>
        <end position="48"/>
    </location>
</feature>
<dbReference type="Gene3D" id="3.30.40.10">
    <property type="entry name" value="Zinc/RING finger domain, C3HC4 (zinc finger)"/>
    <property type="match status" value="1"/>
</dbReference>
<feature type="compositionally biased region" description="Polar residues" evidence="13">
    <location>
        <begin position="592"/>
        <end position="617"/>
    </location>
</feature>
<reference evidence="15 16" key="1">
    <citation type="journal article" date="2012" name="Science">
        <title>The Paleozoic origin of enzymatic lignin decomposition reconstructed from 31 fungal genomes.</title>
        <authorList>
            <person name="Floudas D."/>
            <person name="Binder M."/>
            <person name="Riley R."/>
            <person name="Barry K."/>
            <person name="Blanchette R.A."/>
            <person name="Henrissat B."/>
            <person name="Martinez A.T."/>
            <person name="Otillar R."/>
            <person name="Spatafora J.W."/>
            <person name="Yadav J.S."/>
            <person name="Aerts A."/>
            <person name="Benoit I."/>
            <person name="Boyd A."/>
            <person name="Carlson A."/>
            <person name="Copeland A."/>
            <person name="Coutinho P.M."/>
            <person name="de Vries R.P."/>
            <person name="Ferreira P."/>
            <person name="Findley K."/>
            <person name="Foster B."/>
            <person name="Gaskell J."/>
            <person name="Glotzer D."/>
            <person name="Gorecki P."/>
            <person name="Heitman J."/>
            <person name="Hesse C."/>
            <person name="Hori C."/>
            <person name="Igarashi K."/>
            <person name="Jurgens J.A."/>
            <person name="Kallen N."/>
            <person name="Kersten P."/>
            <person name="Kohler A."/>
            <person name="Kuees U."/>
            <person name="Kumar T.K.A."/>
            <person name="Kuo A."/>
            <person name="LaButti K."/>
            <person name="Larrondo L.F."/>
            <person name="Lindquist E."/>
            <person name="Ling A."/>
            <person name="Lombard V."/>
            <person name="Lucas S."/>
            <person name="Lundell T."/>
            <person name="Martin R."/>
            <person name="McLaughlin D.J."/>
            <person name="Morgenstern I."/>
            <person name="Morin E."/>
            <person name="Murat C."/>
            <person name="Nagy L.G."/>
            <person name="Nolan M."/>
            <person name="Ohm R.A."/>
            <person name="Patyshakuliyeva A."/>
            <person name="Rokas A."/>
            <person name="Ruiz-Duenas F.J."/>
            <person name="Sabat G."/>
            <person name="Salamov A."/>
            <person name="Samejima M."/>
            <person name="Schmutz J."/>
            <person name="Slot J.C."/>
            <person name="St John F."/>
            <person name="Stenlid J."/>
            <person name="Sun H."/>
            <person name="Sun S."/>
            <person name="Syed K."/>
            <person name="Tsang A."/>
            <person name="Wiebenga A."/>
            <person name="Young D."/>
            <person name="Pisabarro A."/>
            <person name="Eastwood D.C."/>
            <person name="Martin F."/>
            <person name="Cullen D."/>
            <person name="Grigoriev I.V."/>
            <person name="Hibbett D.S."/>
        </authorList>
    </citation>
    <scope>NUCLEOTIDE SEQUENCE</scope>
    <source>
        <strain evidence="16">FP-58527</strain>
    </source>
</reference>
<dbReference type="HOGENOM" id="CLU_008515_0_0_1"/>
<dbReference type="GO" id="GO:0008270">
    <property type="term" value="F:zinc ion binding"/>
    <property type="evidence" value="ECO:0007669"/>
    <property type="project" value="UniProtKB-KW"/>
</dbReference>
<evidence type="ECO:0000256" key="8">
    <source>
        <dbReference type="ARBA" id="ARBA00022723"/>
    </source>
</evidence>
<organism evidence="15 16">
    <name type="scientific">Fomitopsis schrenkii</name>
    <name type="common">Brown rot fungus</name>
    <dbReference type="NCBI Taxonomy" id="2126942"/>
    <lineage>
        <taxon>Eukaryota</taxon>
        <taxon>Fungi</taxon>
        <taxon>Dikarya</taxon>
        <taxon>Basidiomycota</taxon>
        <taxon>Agaricomycotina</taxon>
        <taxon>Agaricomycetes</taxon>
        <taxon>Polyporales</taxon>
        <taxon>Fomitopsis</taxon>
    </lineage>
</organism>
<dbReference type="PANTHER" id="PTHR22938:SF0">
    <property type="entry name" value="E3 UBIQUITIN-PROTEIN LIGASE ZNF598"/>
    <property type="match status" value="1"/>
</dbReference>
<keyword evidence="5" id="KW-0963">Cytoplasm</keyword>
<keyword evidence="16" id="KW-1185">Reference proteome</keyword>
<feature type="compositionally biased region" description="Low complexity" evidence="13">
    <location>
        <begin position="700"/>
        <end position="713"/>
    </location>
</feature>
<evidence type="ECO:0000256" key="11">
    <source>
        <dbReference type="ARBA" id="ARBA00035113"/>
    </source>
</evidence>
<dbReference type="InterPro" id="IPR001841">
    <property type="entry name" value="Znf_RING"/>
</dbReference>
<feature type="region of interest" description="Disordered" evidence="13">
    <location>
        <begin position="1"/>
        <end position="65"/>
    </location>
</feature>
<dbReference type="SMART" id="SM00355">
    <property type="entry name" value="ZnF_C2H2"/>
    <property type="match status" value="4"/>
</dbReference>
<dbReference type="GO" id="GO:0016567">
    <property type="term" value="P:protein ubiquitination"/>
    <property type="evidence" value="ECO:0007669"/>
    <property type="project" value="TreeGrafter"/>
</dbReference>
<evidence type="ECO:0000256" key="6">
    <source>
        <dbReference type="ARBA" id="ARBA00022553"/>
    </source>
</evidence>
<feature type="compositionally biased region" description="Polar residues" evidence="13">
    <location>
        <begin position="51"/>
        <end position="60"/>
    </location>
</feature>
<evidence type="ECO:0000256" key="3">
    <source>
        <dbReference type="ARBA" id="ARBA00004906"/>
    </source>
</evidence>
<dbReference type="GO" id="GO:0043022">
    <property type="term" value="F:ribosome binding"/>
    <property type="evidence" value="ECO:0007669"/>
    <property type="project" value="TreeGrafter"/>
</dbReference>
<dbReference type="Proteomes" id="UP000015241">
    <property type="component" value="Unassembled WGS sequence"/>
</dbReference>
<evidence type="ECO:0000256" key="13">
    <source>
        <dbReference type="SAM" id="MobiDB-lite"/>
    </source>
</evidence>
<dbReference type="GO" id="GO:0061630">
    <property type="term" value="F:ubiquitin protein ligase activity"/>
    <property type="evidence" value="ECO:0007669"/>
    <property type="project" value="UniProtKB-EC"/>
</dbReference>
<dbReference type="CDD" id="cd16615">
    <property type="entry name" value="RING-HC_ZNF598"/>
    <property type="match status" value="1"/>
</dbReference>
<evidence type="ECO:0000313" key="16">
    <source>
        <dbReference type="Proteomes" id="UP000015241"/>
    </source>
</evidence>
<dbReference type="eggNOG" id="KOG2231">
    <property type="taxonomic scope" value="Eukaryota"/>
</dbReference>
<name>S8DW91_FOMSC</name>
<keyword evidence="8" id="KW-0479">Metal-binding</keyword>
<dbReference type="EMBL" id="KE504207">
    <property type="protein sequence ID" value="EPS95448.1"/>
    <property type="molecule type" value="Genomic_DNA"/>
</dbReference>
<feature type="compositionally biased region" description="Polar residues" evidence="13">
    <location>
        <begin position="391"/>
        <end position="415"/>
    </location>
</feature>
<dbReference type="Pfam" id="PF23202">
    <property type="entry name" value="PAH_ZNF598"/>
    <property type="match status" value="1"/>
</dbReference>
<keyword evidence="6" id="KW-0597">Phosphoprotein</keyword>
<dbReference type="InterPro" id="IPR057634">
    <property type="entry name" value="PAH_ZNF598/HEL2"/>
</dbReference>
<feature type="region of interest" description="Disordered" evidence="13">
    <location>
        <begin position="700"/>
        <end position="734"/>
    </location>
</feature>
<evidence type="ECO:0000256" key="1">
    <source>
        <dbReference type="ARBA" id="ARBA00000900"/>
    </source>
</evidence>
<feature type="domain" description="RING-type" evidence="14">
    <location>
        <begin position="73"/>
        <end position="113"/>
    </location>
</feature>
<accession>S8DW91</accession>
<sequence>MTQTHTAHRGGRRGRGRGGRGGSQLQNGSGKGAGSKGAEKPARDEIKAPESAQTVSNNAGTAPEEEADDGALCWICAEPVKYWSLSECNHRTCHVCALRLRALYKKQECTFCKEPQPSVIFTTSPDALWSTYTPDQVQYKDPKLSISFESQEMMDDTLFFLRFNCPDKDCDYIGNGWSDLKLHTRAVHGKLMCDICIRFKKIFAHEHALYSPDQLPYHLPSMQRGRYPHIPKHQIEGGVHPLCEFCRECSFGDDELYAHMREKHEECFICKRNEVQDQYFRNYDALEQHFTHAHHPCNRSECLQRKFVVFGSPLDLKAHMVEEHGAEMSARDKKAASRVQADFEFEEVGGRRGRGGRRDRERDREPPPAQAPPGPPRPTGAGGRRREAFSGNLTTQDSNANAIPNGQTPNLSRRPSPSPGDVEAEPGVAERNASLIARMDGLAPNPTSAVPAIQAAMRSYRHSESAARDLISTVWNILDRNLDGTASVVNLLVDMMDEEDKKRELLSAWNGFKIEQRGQFPELVPTSIGTQWAGVTSGRVLNAKNSTSVRASSQSSRQVWDRVAQAAASSSVLPSPAAPRSRERFPILPNAGPSSNTTPFRQGQRNTPWASATSSSKPPRRGPTSVPGPGANVSRPAPSLSKSVFPELPTASKAQVPRAALGGNKSLRKIMGDTTPPIAAWSNGSSGTNLAGLTSELALAEASSAPAEQQSSGKGKKGKGKQKQTLFTLGSFPA</sequence>
<comment type="subcellular location">
    <subcellularLocation>
        <location evidence="2">Cytoplasm</location>
    </subcellularLocation>
</comment>
<dbReference type="InterPro" id="IPR041888">
    <property type="entry name" value="RING-HC_ZNF598/HEL2"/>
</dbReference>
<comment type="similarity">
    <text evidence="11">Belongs to the ZNF598/HEL2 family.</text>
</comment>
<feature type="compositionally biased region" description="Low complexity" evidence="13">
    <location>
        <begin position="568"/>
        <end position="579"/>
    </location>
</feature>
<dbReference type="FunCoup" id="S8DW91">
    <property type="interactions" value="75"/>
</dbReference>
<dbReference type="GO" id="GO:0005737">
    <property type="term" value="C:cytoplasm"/>
    <property type="evidence" value="ECO:0007669"/>
    <property type="project" value="UniProtKB-SubCell"/>
</dbReference>
<evidence type="ECO:0000256" key="10">
    <source>
        <dbReference type="ARBA" id="ARBA00022833"/>
    </source>
</evidence>
<evidence type="ECO:0000256" key="12">
    <source>
        <dbReference type="PROSITE-ProRule" id="PRU00175"/>
    </source>
</evidence>
<comment type="catalytic activity">
    <reaction evidence="1">
        <text>S-ubiquitinyl-[E2 ubiquitin-conjugating enzyme]-L-cysteine + [acceptor protein]-L-lysine = [E2 ubiquitin-conjugating enzyme]-L-cysteine + N(6)-ubiquitinyl-[acceptor protein]-L-lysine.</text>
        <dbReference type="EC" id="2.3.2.27"/>
    </reaction>
</comment>
<proteinExistence type="inferred from homology"/>
<dbReference type="InterPro" id="IPR056437">
    <property type="entry name" value="Znf-C2H2_ZNF598/HEL2"/>
</dbReference>
<evidence type="ECO:0000256" key="5">
    <source>
        <dbReference type="ARBA" id="ARBA00022490"/>
    </source>
</evidence>
<evidence type="ECO:0000256" key="2">
    <source>
        <dbReference type="ARBA" id="ARBA00004496"/>
    </source>
</evidence>
<evidence type="ECO:0000256" key="4">
    <source>
        <dbReference type="ARBA" id="ARBA00012483"/>
    </source>
</evidence>